<reference evidence="1" key="2">
    <citation type="journal article" date="2015" name="Data Brief">
        <title>Shoot transcriptome of the giant reed, Arundo donax.</title>
        <authorList>
            <person name="Barrero R.A."/>
            <person name="Guerrero F.D."/>
            <person name="Moolhuijzen P."/>
            <person name="Goolsby J.A."/>
            <person name="Tidwell J."/>
            <person name="Bellgard S.E."/>
            <person name="Bellgard M.I."/>
        </authorList>
    </citation>
    <scope>NUCLEOTIDE SEQUENCE</scope>
    <source>
        <tissue evidence="1">Shoot tissue taken approximately 20 cm above the soil surface</tissue>
    </source>
</reference>
<organism evidence="1">
    <name type="scientific">Arundo donax</name>
    <name type="common">Giant reed</name>
    <name type="synonym">Donax arundinaceus</name>
    <dbReference type="NCBI Taxonomy" id="35708"/>
    <lineage>
        <taxon>Eukaryota</taxon>
        <taxon>Viridiplantae</taxon>
        <taxon>Streptophyta</taxon>
        <taxon>Embryophyta</taxon>
        <taxon>Tracheophyta</taxon>
        <taxon>Spermatophyta</taxon>
        <taxon>Magnoliopsida</taxon>
        <taxon>Liliopsida</taxon>
        <taxon>Poales</taxon>
        <taxon>Poaceae</taxon>
        <taxon>PACMAD clade</taxon>
        <taxon>Arundinoideae</taxon>
        <taxon>Arundineae</taxon>
        <taxon>Arundo</taxon>
    </lineage>
</organism>
<proteinExistence type="predicted"/>
<name>A0A0A9AFZ2_ARUDO</name>
<dbReference type="AlphaFoldDB" id="A0A0A9AFZ2"/>
<sequence>MARRLLWHQSLWRFSPVTLTPIVSFPKLLHNDKLIPEHPLFTPPFLALLIVTIPVTLRNCCCLPFPLF</sequence>
<evidence type="ECO:0000313" key="1">
    <source>
        <dbReference type="EMBL" id="JAD47865.1"/>
    </source>
</evidence>
<reference evidence="1" key="1">
    <citation type="submission" date="2014-09" db="EMBL/GenBank/DDBJ databases">
        <authorList>
            <person name="Magalhaes I.L.F."/>
            <person name="Oliveira U."/>
            <person name="Santos F.R."/>
            <person name="Vidigal T.H.D.A."/>
            <person name="Brescovit A.D."/>
            <person name="Santos A.J."/>
        </authorList>
    </citation>
    <scope>NUCLEOTIDE SEQUENCE</scope>
    <source>
        <tissue evidence="1">Shoot tissue taken approximately 20 cm above the soil surface</tissue>
    </source>
</reference>
<protein>
    <submittedName>
        <fullName evidence="1">Uncharacterized protein</fullName>
    </submittedName>
</protein>
<accession>A0A0A9AFZ2</accession>
<dbReference type="EMBL" id="GBRH01250030">
    <property type="protein sequence ID" value="JAD47865.1"/>
    <property type="molecule type" value="Transcribed_RNA"/>
</dbReference>